<sequence>MALSIARNYHLCLSFSVMAIIFFSLTFLPPHESGGGIESSSSSSSNGEELRKMVLGSRPPACLNKCMSCRPCDATLETGNLPKMATCTFPLPTSINHHHHHSHHGPPPIYNCAATTTTKRTTFCFSYPYSYSTTLNLHRSFPLKSNSRSSRCHATSPESEPPSTKQPPPSSGVVATFTKFQDTLQIFFAVLFWMSLFFWSCAWDGRDDGRPNKGSRFRK</sequence>
<feature type="transmembrane region" description="Helical" evidence="2">
    <location>
        <begin position="184"/>
        <end position="203"/>
    </location>
</feature>
<proteinExistence type="predicted"/>
<dbReference type="PANTHER" id="PTHR37706">
    <property type="entry name" value="TRANSMEMBRANE PROTEIN"/>
    <property type="match status" value="1"/>
</dbReference>
<dbReference type="AlphaFoldDB" id="A0ABD3TVY3"/>
<dbReference type="EMBL" id="JBJXBP010000003">
    <property type="protein sequence ID" value="KAL3840975.1"/>
    <property type="molecule type" value="Genomic_DNA"/>
</dbReference>
<accession>A0ABD3TVY3</accession>
<protein>
    <recommendedName>
        <fullName evidence="5">Epidermal patterning factor-like protein</fullName>
    </recommendedName>
</protein>
<evidence type="ECO:0000256" key="2">
    <source>
        <dbReference type="SAM" id="Phobius"/>
    </source>
</evidence>
<feature type="region of interest" description="Disordered" evidence="1">
    <location>
        <begin position="146"/>
        <end position="172"/>
    </location>
</feature>
<feature type="transmembrane region" description="Helical" evidence="2">
    <location>
        <begin position="9"/>
        <end position="28"/>
    </location>
</feature>
<gene>
    <name evidence="3" type="ORF">ACJIZ3_025566</name>
</gene>
<feature type="compositionally biased region" description="Polar residues" evidence="1">
    <location>
        <begin position="146"/>
        <end position="163"/>
    </location>
</feature>
<dbReference type="PANTHER" id="PTHR37706:SF2">
    <property type="entry name" value="TRANSMEMBRANE PROTEIN"/>
    <property type="match status" value="1"/>
</dbReference>
<keyword evidence="2" id="KW-1133">Transmembrane helix</keyword>
<keyword evidence="2" id="KW-0812">Transmembrane</keyword>
<comment type="caution">
    <text evidence="3">The sequence shown here is derived from an EMBL/GenBank/DDBJ whole genome shotgun (WGS) entry which is preliminary data.</text>
</comment>
<name>A0ABD3TVY3_9LAMI</name>
<keyword evidence="2" id="KW-0472">Membrane</keyword>
<evidence type="ECO:0000313" key="4">
    <source>
        <dbReference type="Proteomes" id="UP001634393"/>
    </source>
</evidence>
<dbReference type="Pfam" id="PF17181">
    <property type="entry name" value="EPF"/>
    <property type="match status" value="1"/>
</dbReference>
<evidence type="ECO:0000313" key="3">
    <source>
        <dbReference type="EMBL" id="KAL3840975.1"/>
    </source>
</evidence>
<organism evidence="3 4">
    <name type="scientific">Penstemon smallii</name>
    <dbReference type="NCBI Taxonomy" id="265156"/>
    <lineage>
        <taxon>Eukaryota</taxon>
        <taxon>Viridiplantae</taxon>
        <taxon>Streptophyta</taxon>
        <taxon>Embryophyta</taxon>
        <taxon>Tracheophyta</taxon>
        <taxon>Spermatophyta</taxon>
        <taxon>Magnoliopsida</taxon>
        <taxon>eudicotyledons</taxon>
        <taxon>Gunneridae</taxon>
        <taxon>Pentapetalae</taxon>
        <taxon>asterids</taxon>
        <taxon>lamiids</taxon>
        <taxon>Lamiales</taxon>
        <taxon>Plantaginaceae</taxon>
        <taxon>Cheloneae</taxon>
        <taxon>Penstemon</taxon>
    </lineage>
</organism>
<evidence type="ECO:0000256" key="1">
    <source>
        <dbReference type="SAM" id="MobiDB-lite"/>
    </source>
</evidence>
<reference evidence="3 4" key="1">
    <citation type="submission" date="2024-12" db="EMBL/GenBank/DDBJ databases">
        <title>The unique morphological basis and parallel evolutionary history of personate flowers in Penstemon.</title>
        <authorList>
            <person name="Depatie T.H."/>
            <person name="Wessinger C.A."/>
        </authorList>
    </citation>
    <scope>NUCLEOTIDE SEQUENCE [LARGE SCALE GENOMIC DNA]</scope>
    <source>
        <strain evidence="3">WTNN_2</strain>
        <tissue evidence="3">Leaf</tissue>
    </source>
</reference>
<evidence type="ECO:0008006" key="5">
    <source>
        <dbReference type="Google" id="ProtNLM"/>
    </source>
</evidence>
<dbReference type="Proteomes" id="UP001634393">
    <property type="component" value="Unassembled WGS sequence"/>
</dbReference>
<keyword evidence="4" id="KW-1185">Reference proteome</keyword>